<feature type="transmembrane region" description="Helical" evidence="6">
    <location>
        <begin position="306"/>
        <end position="329"/>
    </location>
</feature>
<feature type="transmembrane region" description="Helical" evidence="6">
    <location>
        <begin position="397"/>
        <end position="415"/>
    </location>
</feature>
<dbReference type="Proteomes" id="UP000663845">
    <property type="component" value="Unassembled WGS sequence"/>
</dbReference>
<feature type="transmembrane region" description="Helical" evidence="6">
    <location>
        <begin position="421"/>
        <end position="440"/>
    </location>
</feature>
<comment type="caution">
    <text evidence="8">The sequence shown here is derived from an EMBL/GenBank/DDBJ whole genome shotgun (WGS) entry which is preliminary data.</text>
</comment>
<feature type="transmembrane region" description="Helical" evidence="6">
    <location>
        <begin position="199"/>
        <end position="225"/>
    </location>
</feature>
<evidence type="ECO:0000259" key="7">
    <source>
        <dbReference type="Pfam" id="PF04547"/>
    </source>
</evidence>
<evidence type="ECO:0000256" key="6">
    <source>
        <dbReference type="RuleBase" id="RU280814"/>
    </source>
</evidence>
<feature type="transmembrane region" description="Helical" evidence="6">
    <location>
        <begin position="551"/>
        <end position="574"/>
    </location>
</feature>
<dbReference type="InterPro" id="IPR007632">
    <property type="entry name" value="Anoctamin"/>
</dbReference>
<feature type="transmembrane region" description="Helical" evidence="6">
    <location>
        <begin position="231"/>
        <end position="249"/>
    </location>
</feature>
<dbReference type="InterPro" id="IPR049452">
    <property type="entry name" value="Anoctamin_TM"/>
</dbReference>
<feature type="transmembrane region" description="Helical" evidence="6">
    <location>
        <begin position="603"/>
        <end position="626"/>
    </location>
</feature>
<keyword evidence="5 6" id="KW-0472">Membrane</keyword>
<keyword evidence="3 6" id="KW-0812">Transmembrane</keyword>
<evidence type="ECO:0000256" key="1">
    <source>
        <dbReference type="ARBA" id="ARBA00004141"/>
    </source>
</evidence>
<dbReference type="EMBL" id="CAJNOG010000629">
    <property type="protein sequence ID" value="CAF1320639.1"/>
    <property type="molecule type" value="Genomic_DNA"/>
</dbReference>
<gene>
    <name evidence="8" type="ORF">JYZ213_LOCUS33382</name>
</gene>
<accession>A0A815F9Y9</accession>
<dbReference type="PANTHER" id="PTHR12308:SF74">
    <property type="entry name" value="ANOCTAMIN"/>
    <property type="match status" value="1"/>
</dbReference>
<dbReference type="AlphaFoldDB" id="A0A815F9Y9"/>
<protein>
    <recommendedName>
        <fullName evidence="6">Anoctamin</fullName>
    </recommendedName>
</protein>
<reference evidence="8" key="1">
    <citation type="submission" date="2021-02" db="EMBL/GenBank/DDBJ databases">
        <authorList>
            <person name="Nowell W R."/>
        </authorList>
    </citation>
    <scope>NUCLEOTIDE SEQUENCE</scope>
</reference>
<dbReference type="GO" id="GO:0005886">
    <property type="term" value="C:plasma membrane"/>
    <property type="evidence" value="ECO:0007669"/>
    <property type="project" value="TreeGrafter"/>
</dbReference>
<proteinExistence type="inferred from homology"/>
<dbReference type="Pfam" id="PF04547">
    <property type="entry name" value="Anoctamin"/>
    <property type="match status" value="1"/>
</dbReference>
<feature type="transmembrane region" description="Helical" evidence="6">
    <location>
        <begin position="638"/>
        <end position="660"/>
    </location>
</feature>
<dbReference type="PANTHER" id="PTHR12308">
    <property type="entry name" value="ANOCTAMIN"/>
    <property type="match status" value="1"/>
</dbReference>
<evidence type="ECO:0000313" key="9">
    <source>
        <dbReference type="Proteomes" id="UP000663845"/>
    </source>
</evidence>
<evidence type="ECO:0000256" key="2">
    <source>
        <dbReference type="ARBA" id="ARBA00009671"/>
    </source>
</evidence>
<name>A0A815F9Y9_9BILA</name>
<comment type="similarity">
    <text evidence="2 6">Belongs to the anoctamin family.</text>
</comment>
<evidence type="ECO:0000256" key="4">
    <source>
        <dbReference type="ARBA" id="ARBA00022989"/>
    </source>
</evidence>
<dbReference type="GO" id="GO:0005254">
    <property type="term" value="F:chloride channel activity"/>
    <property type="evidence" value="ECO:0007669"/>
    <property type="project" value="TreeGrafter"/>
</dbReference>
<keyword evidence="4 6" id="KW-1133">Transmembrane helix</keyword>
<feature type="transmembrane region" description="Helical" evidence="6">
    <location>
        <begin position="482"/>
        <end position="505"/>
    </location>
</feature>
<evidence type="ECO:0000256" key="5">
    <source>
        <dbReference type="ARBA" id="ARBA00023136"/>
    </source>
</evidence>
<sequence length="700" mass="81541">MSSSSNFEPLVVLQFSSTIPDVTKEWVIKRLTASQEENDGADLLVRYDMDPESHNNILLIGATLHRLLIGAEELRIKKPYKQKTLREFLVSDIDHFDNSENPTNFLLKSEKQRIIWEEIQVIRPLEQEHFVPGFPTKAITPENDTILGLLRDMDFIVSIFPLHEKEDIKLIEHDWFMSKDSLFKSQDIHKVRNYFGENVAYYFAFLEFYTKALIPTAVLGLILSFWPSSDFFKYSTFCIFNVIWWSIFIERWKRVSITLAYQWGTLDLQVFERPRSLYYGDLRRSPITNQQERLYPTWKRSMKKYLVTYPITMFCLALTLWIYFTYYAIQKKTEKTYPLDKSIYLPKAKVMRLAPSIGYSLFVVPLNMVYKKLATYLTNYENHRLQSGYENNLTSKLFLFYFMNCFIGLFYEAFFNANYGNVAQLLTAFVIINAILLKFTEQIGPYIFKRVKKSQLVVNRASTDAKVSDAVKQAKTLTPFELLTAFVIINAILLKFTEQIGPYIFKRVKKSQLVVNRASTDAKVSDAVKQAKTLTPFEGTYSDYLTIFEQYGYVALFSAVFPWVTICALINNIFELRADAFKYCYVYQRPFAQPAWNIGSWHYAFDILSLVAIVTNTALIAMQPSVREYFSSYTDAEYILFFVAAEHVLLALKFAISFAIPDIPHEVQIAKAKSLYESNQALRRERERKALKAQESIMKS</sequence>
<feature type="domain" description="Anoctamin transmembrane" evidence="7">
    <location>
        <begin position="191"/>
        <end position="673"/>
    </location>
</feature>
<comment type="caution">
    <text evidence="6">Lacks conserved residue(s) required for the propagation of feature annotation.</text>
</comment>
<feature type="transmembrane region" description="Helical" evidence="6">
    <location>
        <begin position="349"/>
        <end position="370"/>
    </location>
</feature>
<comment type="subcellular location">
    <subcellularLocation>
        <location evidence="1 6">Membrane</location>
        <topology evidence="1 6">Multi-pass membrane protein</topology>
    </subcellularLocation>
</comment>
<evidence type="ECO:0000256" key="3">
    <source>
        <dbReference type="ARBA" id="ARBA00022692"/>
    </source>
</evidence>
<evidence type="ECO:0000313" key="8">
    <source>
        <dbReference type="EMBL" id="CAF1320639.1"/>
    </source>
</evidence>
<organism evidence="8 9">
    <name type="scientific">Adineta steineri</name>
    <dbReference type="NCBI Taxonomy" id="433720"/>
    <lineage>
        <taxon>Eukaryota</taxon>
        <taxon>Metazoa</taxon>
        <taxon>Spiralia</taxon>
        <taxon>Gnathifera</taxon>
        <taxon>Rotifera</taxon>
        <taxon>Eurotatoria</taxon>
        <taxon>Bdelloidea</taxon>
        <taxon>Adinetida</taxon>
        <taxon>Adinetidae</taxon>
        <taxon>Adineta</taxon>
    </lineage>
</organism>